<organism evidence="1 2">
    <name type="scientific">Mycena pura</name>
    <dbReference type="NCBI Taxonomy" id="153505"/>
    <lineage>
        <taxon>Eukaryota</taxon>
        <taxon>Fungi</taxon>
        <taxon>Dikarya</taxon>
        <taxon>Basidiomycota</taxon>
        <taxon>Agaricomycotina</taxon>
        <taxon>Agaricomycetes</taxon>
        <taxon>Agaricomycetidae</taxon>
        <taxon>Agaricales</taxon>
        <taxon>Marasmiineae</taxon>
        <taxon>Mycenaceae</taxon>
        <taxon>Mycena</taxon>
    </lineage>
</organism>
<evidence type="ECO:0000313" key="1">
    <source>
        <dbReference type="EMBL" id="KAJ7193168.1"/>
    </source>
</evidence>
<comment type="caution">
    <text evidence="1">The sequence shown here is derived from an EMBL/GenBank/DDBJ whole genome shotgun (WGS) entry which is preliminary data.</text>
</comment>
<reference evidence="1" key="1">
    <citation type="submission" date="2023-03" db="EMBL/GenBank/DDBJ databases">
        <title>Massive genome expansion in bonnet fungi (Mycena s.s.) driven by repeated elements and novel gene families across ecological guilds.</title>
        <authorList>
            <consortium name="Lawrence Berkeley National Laboratory"/>
            <person name="Harder C.B."/>
            <person name="Miyauchi S."/>
            <person name="Viragh M."/>
            <person name="Kuo A."/>
            <person name="Thoen E."/>
            <person name="Andreopoulos B."/>
            <person name="Lu D."/>
            <person name="Skrede I."/>
            <person name="Drula E."/>
            <person name="Henrissat B."/>
            <person name="Morin E."/>
            <person name="Kohler A."/>
            <person name="Barry K."/>
            <person name="LaButti K."/>
            <person name="Morin E."/>
            <person name="Salamov A."/>
            <person name="Lipzen A."/>
            <person name="Mereny Z."/>
            <person name="Hegedus B."/>
            <person name="Baldrian P."/>
            <person name="Stursova M."/>
            <person name="Weitz H."/>
            <person name="Taylor A."/>
            <person name="Grigoriev I.V."/>
            <person name="Nagy L.G."/>
            <person name="Martin F."/>
            <person name="Kauserud H."/>
        </authorList>
    </citation>
    <scope>NUCLEOTIDE SEQUENCE</scope>
    <source>
        <strain evidence="1">9144</strain>
    </source>
</reference>
<protein>
    <submittedName>
        <fullName evidence="1">Uncharacterized protein</fullName>
    </submittedName>
</protein>
<dbReference type="EMBL" id="JARJCW010000111">
    <property type="protein sequence ID" value="KAJ7193168.1"/>
    <property type="molecule type" value="Genomic_DNA"/>
</dbReference>
<dbReference type="Proteomes" id="UP001219525">
    <property type="component" value="Unassembled WGS sequence"/>
</dbReference>
<gene>
    <name evidence="1" type="ORF">GGX14DRAFT_405782</name>
</gene>
<sequence>MCENGHLSKYLNSAGSKASWILHVGAFFSADKPIEQIQGFTKVIWASMGLHIQDPPRKHSIKYLNSAGSKASWILHVGALFSAEKPIEQIQVRKPIEQIQGFTKVVWASMGLHIQDPPRKHSIKYLNSAGSKASWILHVGALFSAEKPIEQIQVRKPIEQIQGFTKVVWASMGLHIQDPPRKHSIKYLNSAGSKASWILHVGALFSAEKPDSGH</sequence>
<proteinExistence type="predicted"/>
<keyword evidence="2" id="KW-1185">Reference proteome</keyword>
<name>A0AAD6UVU1_9AGAR</name>
<dbReference type="AlphaFoldDB" id="A0AAD6UVU1"/>
<accession>A0AAD6UVU1</accession>
<evidence type="ECO:0000313" key="2">
    <source>
        <dbReference type="Proteomes" id="UP001219525"/>
    </source>
</evidence>